<reference evidence="13 14" key="1">
    <citation type="journal article" date="2023" name="Arcadia Sci">
        <title>De novo assembly of a long-read Amblyomma americanum tick genome.</title>
        <authorList>
            <person name="Chou S."/>
            <person name="Poskanzer K.E."/>
            <person name="Rollins M."/>
            <person name="Thuy-Boun P.S."/>
        </authorList>
    </citation>
    <scope>NUCLEOTIDE SEQUENCE [LARGE SCALE GENOMIC DNA]</scope>
    <source>
        <strain evidence="13">F_SG_1</strain>
        <tissue evidence="13">Salivary glands</tissue>
    </source>
</reference>
<name>A0AAQ4EI80_AMBAM</name>
<dbReference type="InterPro" id="IPR050091">
    <property type="entry name" value="PKS_NRPS_Biosynth_Enz"/>
</dbReference>
<sequence length="644" mass="70442">MPGNLSSLQWFESPLRYTSPCCRTASDQILCDVYFAPLNFCDVVVASGKLQPNTEHAKLASLYCTFGLEISGRDRQGRRVMGIAPSQGIATVAFVDRLFLWEVPQSWTLEEASTVPVAYATAYYALLVRGNMKHGESLLVHAGSGAVGQAAMGIAFSMGCSVFTTVGSKEEREFLKRRFPQLDDRHFSNSRDLSFEEHVLTETRGKGVDLVLNSLAEDKLEASVRCLAPHGRFLEIGRFDSARNSALGMSVFLKNVTFHGVLLDRMLADDPCVEADKRQVAQLVRDGIASGTVRPLESIRFGRDQVEEAFRSMASGKRVGKVVIQIRPEEAERGTVVAPPLKIEAVARPCFYEHKSYVIVGGLDDFGLELAEWMVTRGCRKLLLTSQSGVCTSYQKLCLHRWRSFGVTVVTSEADASSSNGARQVVQQAASMGPVGGIFNVTTVHHDAPIENQTAETFETACKSKVAVTQRLDVLSREACSELDHFVVFSSVASGRGSAGRTNCGYANSAVERICERRVADGLPGHLGLPERHGKIRDLSRFDAQFFSAHPKQAHVMDPQLRLLLETSYEAIVDAGYDPAQFRGRKVGVFVGASNSDSGDAFKVDPSKTDGYSTLGCCRAMFSNRISYALDLHGTLFIIIMLGC</sequence>
<evidence type="ECO:0000256" key="6">
    <source>
        <dbReference type="ARBA" id="ARBA00022857"/>
    </source>
</evidence>
<evidence type="ECO:0000256" key="3">
    <source>
        <dbReference type="ARBA" id="ARBA00022553"/>
    </source>
</evidence>
<evidence type="ECO:0000256" key="7">
    <source>
        <dbReference type="ARBA" id="ARBA00023002"/>
    </source>
</evidence>
<dbReference type="SUPFAM" id="SSF53901">
    <property type="entry name" value="Thiolase-like"/>
    <property type="match status" value="1"/>
</dbReference>
<dbReference type="InterPro" id="IPR057326">
    <property type="entry name" value="KR_dom"/>
</dbReference>
<proteinExistence type="predicted"/>
<keyword evidence="10" id="KW-0511">Multifunctional enzyme</keyword>
<dbReference type="Pfam" id="PF00109">
    <property type="entry name" value="ketoacyl-synt"/>
    <property type="match status" value="1"/>
</dbReference>
<dbReference type="GO" id="GO:0006633">
    <property type="term" value="P:fatty acid biosynthetic process"/>
    <property type="evidence" value="ECO:0007669"/>
    <property type="project" value="UniProtKB-KW"/>
</dbReference>
<evidence type="ECO:0000256" key="8">
    <source>
        <dbReference type="ARBA" id="ARBA00023098"/>
    </source>
</evidence>
<dbReference type="InterPro" id="IPR014030">
    <property type="entry name" value="Ketoacyl_synth_N"/>
</dbReference>
<dbReference type="InterPro" id="IPR016039">
    <property type="entry name" value="Thiolase-like"/>
</dbReference>
<dbReference type="InterPro" id="IPR011032">
    <property type="entry name" value="GroES-like_sf"/>
</dbReference>
<dbReference type="SUPFAM" id="SSF50129">
    <property type="entry name" value="GroES-like"/>
    <property type="match status" value="1"/>
</dbReference>
<dbReference type="CDD" id="cd05195">
    <property type="entry name" value="enoyl_red"/>
    <property type="match status" value="1"/>
</dbReference>
<keyword evidence="4" id="KW-0808">Transferase</keyword>
<evidence type="ECO:0000256" key="9">
    <source>
        <dbReference type="ARBA" id="ARBA00023160"/>
    </source>
</evidence>
<dbReference type="GO" id="GO:0004312">
    <property type="term" value="F:fatty acid synthase activity"/>
    <property type="evidence" value="ECO:0007669"/>
    <property type="project" value="TreeGrafter"/>
</dbReference>
<evidence type="ECO:0000256" key="4">
    <source>
        <dbReference type="ARBA" id="ARBA00022679"/>
    </source>
</evidence>
<organism evidence="13 14">
    <name type="scientific">Amblyomma americanum</name>
    <name type="common">Lone star tick</name>
    <dbReference type="NCBI Taxonomy" id="6943"/>
    <lineage>
        <taxon>Eukaryota</taxon>
        <taxon>Metazoa</taxon>
        <taxon>Ecdysozoa</taxon>
        <taxon>Arthropoda</taxon>
        <taxon>Chelicerata</taxon>
        <taxon>Arachnida</taxon>
        <taxon>Acari</taxon>
        <taxon>Parasitiformes</taxon>
        <taxon>Ixodida</taxon>
        <taxon>Ixodoidea</taxon>
        <taxon>Ixodidae</taxon>
        <taxon>Amblyomminae</taxon>
        <taxon>Amblyomma</taxon>
    </lineage>
</organism>
<dbReference type="SMART" id="SM00829">
    <property type="entry name" value="PKS_ER"/>
    <property type="match status" value="1"/>
</dbReference>
<dbReference type="InterPro" id="IPR036291">
    <property type="entry name" value="NAD(P)-bd_dom_sf"/>
</dbReference>
<dbReference type="SMART" id="SM00822">
    <property type="entry name" value="PKS_KR"/>
    <property type="match status" value="1"/>
</dbReference>
<evidence type="ECO:0000259" key="11">
    <source>
        <dbReference type="SMART" id="SM00822"/>
    </source>
</evidence>
<keyword evidence="6" id="KW-0521">NADP</keyword>
<evidence type="ECO:0008006" key="15">
    <source>
        <dbReference type="Google" id="ProtNLM"/>
    </source>
</evidence>
<dbReference type="PANTHER" id="PTHR43775:SF7">
    <property type="entry name" value="FATTY ACID SYNTHASE"/>
    <property type="match status" value="1"/>
</dbReference>
<dbReference type="Gene3D" id="3.40.50.720">
    <property type="entry name" value="NAD(P)-binding Rossmann-like Domain"/>
    <property type="match status" value="1"/>
</dbReference>
<feature type="domain" description="Enoyl reductase (ER)" evidence="12">
    <location>
        <begin position="3"/>
        <end position="324"/>
    </location>
</feature>
<dbReference type="PANTHER" id="PTHR43775">
    <property type="entry name" value="FATTY ACID SYNTHASE"/>
    <property type="match status" value="1"/>
</dbReference>
<evidence type="ECO:0000256" key="5">
    <source>
        <dbReference type="ARBA" id="ARBA00022832"/>
    </source>
</evidence>
<dbReference type="GO" id="GO:0016491">
    <property type="term" value="F:oxidoreductase activity"/>
    <property type="evidence" value="ECO:0007669"/>
    <property type="project" value="UniProtKB-KW"/>
</dbReference>
<dbReference type="AlphaFoldDB" id="A0AAQ4EI80"/>
<keyword evidence="3" id="KW-0597">Phosphoprotein</keyword>
<keyword evidence="14" id="KW-1185">Reference proteome</keyword>
<dbReference type="Gene3D" id="3.90.180.10">
    <property type="entry name" value="Medium-chain alcohol dehydrogenases, catalytic domain"/>
    <property type="match status" value="1"/>
</dbReference>
<dbReference type="Pfam" id="PF13602">
    <property type="entry name" value="ADH_zinc_N_2"/>
    <property type="match status" value="1"/>
</dbReference>
<keyword evidence="7" id="KW-0560">Oxidoreductase</keyword>
<dbReference type="Pfam" id="PF08659">
    <property type="entry name" value="KR"/>
    <property type="match status" value="1"/>
</dbReference>
<dbReference type="EMBL" id="JARKHS020015417">
    <property type="protein sequence ID" value="KAK8774422.1"/>
    <property type="molecule type" value="Genomic_DNA"/>
</dbReference>
<dbReference type="Gene3D" id="3.40.47.10">
    <property type="match status" value="1"/>
</dbReference>
<dbReference type="InterPro" id="IPR020843">
    <property type="entry name" value="ER"/>
</dbReference>
<evidence type="ECO:0000256" key="2">
    <source>
        <dbReference type="ARBA" id="ARBA00022516"/>
    </source>
</evidence>
<keyword evidence="9" id="KW-0275">Fatty acid biosynthesis</keyword>
<keyword evidence="8" id="KW-0443">Lipid metabolism</keyword>
<keyword evidence="1" id="KW-0596">Phosphopantetheine</keyword>
<feature type="domain" description="Ketoreductase" evidence="11">
    <location>
        <begin position="355"/>
        <end position="539"/>
    </location>
</feature>
<dbReference type="Proteomes" id="UP001321473">
    <property type="component" value="Unassembled WGS sequence"/>
</dbReference>
<dbReference type="InterPro" id="IPR013968">
    <property type="entry name" value="PKS_KR"/>
</dbReference>
<gene>
    <name evidence="13" type="ORF">V5799_011045</name>
</gene>
<evidence type="ECO:0000259" key="12">
    <source>
        <dbReference type="SMART" id="SM00829"/>
    </source>
</evidence>
<accession>A0AAQ4EI80</accession>
<evidence type="ECO:0000313" key="14">
    <source>
        <dbReference type="Proteomes" id="UP001321473"/>
    </source>
</evidence>
<dbReference type="SUPFAM" id="SSF51735">
    <property type="entry name" value="NAD(P)-binding Rossmann-fold domains"/>
    <property type="match status" value="2"/>
</dbReference>
<protein>
    <recommendedName>
        <fullName evidence="15">Fatty acid synthase</fullName>
    </recommendedName>
</protein>
<keyword evidence="5" id="KW-0276">Fatty acid metabolism</keyword>
<comment type="caution">
    <text evidence="13">The sequence shown here is derived from an EMBL/GenBank/DDBJ whole genome shotgun (WGS) entry which is preliminary data.</text>
</comment>
<evidence type="ECO:0000256" key="1">
    <source>
        <dbReference type="ARBA" id="ARBA00022450"/>
    </source>
</evidence>
<dbReference type="FunFam" id="3.40.50.720:FF:000209">
    <property type="entry name" value="Polyketide synthase Pks12"/>
    <property type="match status" value="1"/>
</dbReference>
<keyword evidence="2" id="KW-0444">Lipid biosynthesis</keyword>
<evidence type="ECO:0000313" key="13">
    <source>
        <dbReference type="EMBL" id="KAK8774422.1"/>
    </source>
</evidence>
<evidence type="ECO:0000256" key="10">
    <source>
        <dbReference type="ARBA" id="ARBA00023268"/>
    </source>
</evidence>